<feature type="region of interest" description="Disordered" evidence="1">
    <location>
        <begin position="232"/>
        <end position="266"/>
    </location>
</feature>
<evidence type="ECO:0000313" key="3">
    <source>
        <dbReference type="Proteomes" id="UP001158576"/>
    </source>
</evidence>
<sequence length="551" mass="61628">MSEKDKMSRMEALLNRRLSAIESKLDDLQSTSDSRTARLSDKVSSLQATVDYMTTLIEQLSEKPQFRQNDEKFEPVQIEAFEDQLLPAKDDEIAHDMIEENASLIDPNPETRSMDSTNSFAIIPTGMATNEALKRGSRTISETSSFAEIEDDISESGTLIEDADEVVEKEERHANASNDDQVERNKDVSPQNNEPRENDELQVKENGEDCLSIEYAKQRESIKKIQDRIFEESKSSLSSTSSPTVSRQVSESSSTASRWSESTREQHNAMVEKQLRELRGELSDASIIAHSVGDGFTPMNSTNSVPSTRSSLTDSINLDVRVDPFLTNDNIIPAPPRTSPSASLNARQQEESRTQDLASRMASAAPFEPRFQIPLSAMETDPNRNQMALSRAFEQNHSFATVVNQAADSTSHPRLSNAEAAAAVSALKREFGEEHEPLIVAAMKKFSGNANQCKDFLNSRQLTTQFLIAKFRLEDLDCQVDLETLAQLTVTYDNISQVVNDYIEFEFQQQAMAPEAPRRRGAEHDHHLFGVDRLIQFVSQKANEISSIISH</sequence>
<feature type="region of interest" description="Disordered" evidence="1">
    <location>
        <begin position="24"/>
        <end position="43"/>
    </location>
</feature>
<organism evidence="2 3">
    <name type="scientific">Oikopleura dioica</name>
    <name type="common">Tunicate</name>
    <dbReference type="NCBI Taxonomy" id="34765"/>
    <lineage>
        <taxon>Eukaryota</taxon>
        <taxon>Metazoa</taxon>
        <taxon>Chordata</taxon>
        <taxon>Tunicata</taxon>
        <taxon>Appendicularia</taxon>
        <taxon>Copelata</taxon>
        <taxon>Oikopleuridae</taxon>
        <taxon>Oikopleura</taxon>
    </lineage>
</organism>
<dbReference type="EMBL" id="OU015569">
    <property type="protein sequence ID" value="CAG5098726.1"/>
    <property type="molecule type" value="Genomic_DNA"/>
</dbReference>
<gene>
    <name evidence="2" type="ORF">OKIOD_LOCUS7479</name>
</gene>
<feature type="region of interest" description="Disordered" evidence="1">
    <location>
        <begin position="169"/>
        <end position="206"/>
    </location>
</feature>
<keyword evidence="3" id="KW-1185">Reference proteome</keyword>
<proteinExistence type="predicted"/>
<evidence type="ECO:0000313" key="2">
    <source>
        <dbReference type="EMBL" id="CAG5098726.1"/>
    </source>
</evidence>
<feature type="region of interest" description="Disordered" evidence="1">
    <location>
        <begin position="328"/>
        <end position="362"/>
    </location>
</feature>
<feature type="compositionally biased region" description="Low complexity" evidence="1">
    <location>
        <begin position="235"/>
        <end position="260"/>
    </location>
</feature>
<accession>A0ABN7SLR9</accession>
<protein>
    <submittedName>
        <fullName evidence="2">Oidioi.mRNA.OKI2018_I69.XSR.g15921.t1.cds</fullName>
    </submittedName>
</protein>
<name>A0ABN7SLR9_OIKDI</name>
<dbReference type="Proteomes" id="UP001158576">
    <property type="component" value="Chromosome XSR"/>
</dbReference>
<feature type="compositionally biased region" description="Basic and acidic residues" evidence="1">
    <location>
        <begin position="194"/>
        <end position="206"/>
    </location>
</feature>
<evidence type="ECO:0000256" key="1">
    <source>
        <dbReference type="SAM" id="MobiDB-lite"/>
    </source>
</evidence>
<reference evidence="2 3" key="1">
    <citation type="submission" date="2021-04" db="EMBL/GenBank/DDBJ databases">
        <authorList>
            <person name="Bliznina A."/>
        </authorList>
    </citation>
    <scope>NUCLEOTIDE SEQUENCE [LARGE SCALE GENOMIC DNA]</scope>
</reference>